<protein>
    <submittedName>
        <fullName evidence="7">Diphthine synthase</fullName>
        <ecNumber evidence="7">2.1.1.98</ecNumber>
    </submittedName>
</protein>
<dbReference type="GO" id="GO:0032259">
    <property type="term" value="P:methylation"/>
    <property type="evidence" value="ECO:0007669"/>
    <property type="project" value="UniProtKB-KW"/>
</dbReference>
<organism evidence="7">
    <name type="scientific">hydrocarbon metagenome</name>
    <dbReference type="NCBI Taxonomy" id="938273"/>
    <lineage>
        <taxon>unclassified sequences</taxon>
        <taxon>metagenomes</taxon>
        <taxon>ecological metagenomes</taxon>
    </lineage>
</organism>
<dbReference type="AlphaFoldDB" id="A0A0W8FJG2"/>
<dbReference type="SUPFAM" id="SSF53790">
    <property type="entry name" value="Tetrapyrrole methylase"/>
    <property type="match status" value="1"/>
</dbReference>
<evidence type="ECO:0000313" key="7">
    <source>
        <dbReference type="EMBL" id="KUG20754.1"/>
    </source>
</evidence>
<dbReference type="GO" id="GO:0004164">
    <property type="term" value="F:diphthine synthase activity"/>
    <property type="evidence" value="ECO:0007669"/>
    <property type="project" value="UniProtKB-EC"/>
</dbReference>
<keyword evidence="3 7" id="KW-0489">Methyltransferase</keyword>
<dbReference type="HAMAP" id="MF_01084">
    <property type="entry name" value="Diphthine_synth"/>
    <property type="match status" value="1"/>
</dbReference>
<dbReference type="CDD" id="cd11647">
    <property type="entry name" value="DHP5_DphB"/>
    <property type="match status" value="1"/>
</dbReference>
<reference evidence="7" key="1">
    <citation type="journal article" date="2015" name="Proc. Natl. Acad. Sci. U.S.A.">
        <title>Networks of energetic and metabolic interactions define dynamics in microbial communities.</title>
        <authorList>
            <person name="Embree M."/>
            <person name="Liu J.K."/>
            <person name="Al-Bassam M.M."/>
            <person name="Zengler K."/>
        </authorList>
    </citation>
    <scope>NUCLEOTIDE SEQUENCE</scope>
</reference>
<evidence type="ECO:0000256" key="5">
    <source>
        <dbReference type="ARBA" id="ARBA00022691"/>
    </source>
</evidence>
<dbReference type="EMBL" id="LNQE01001146">
    <property type="protein sequence ID" value="KUG20754.1"/>
    <property type="molecule type" value="Genomic_DNA"/>
</dbReference>
<dbReference type="PIRSF" id="PIRSF036432">
    <property type="entry name" value="Diphthine_synth"/>
    <property type="match status" value="1"/>
</dbReference>
<dbReference type="Gene3D" id="3.30.950.10">
    <property type="entry name" value="Methyltransferase, Cobalt-precorrin-4 Transmethylase, Domain 2"/>
    <property type="match status" value="1"/>
</dbReference>
<evidence type="ECO:0000256" key="2">
    <source>
        <dbReference type="ARBA" id="ARBA00006729"/>
    </source>
</evidence>
<gene>
    <name evidence="7" type="ORF">ASZ90_009498</name>
</gene>
<evidence type="ECO:0000256" key="3">
    <source>
        <dbReference type="ARBA" id="ARBA00022603"/>
    </source>
</evidence>
<dbReference type="PANTHER" id="PTHR10882">
    <property type="entry name" value="DIPHTHINE SYNTHASE"/>
    <property type="match status" value="1"/>
</dbReference>
<dbReference type="Pfam" id="PF00590">
    <property type="entry name" value="TP_methylase"/>
    <property type="match status" value="1"/>
</dbReference>
<dbReference type="GO" id="GO:0017183">
    <property type="term" value="P:protein histidyl modification to diphthamide"/>
    <property type="evidence" value="ECO:0007669"/>
    <property type="project" value="UniProtKB-UniPathway"/>
</dbReference>
<sequence length="297" mass="32265">MLFFIQEILYGMESRTGPAAPSSCSHDGCYRPVPGCRAHAANRGPPGVLIFVGLGLYDERDISVKGLECVRNAGHVFLEAYTSRLMGTDISRMERLYGKRVQVLTREDVELNQEIILDRARTADVAFLTGGDPMVSTTHTDLRMRAAAAGIETLIIPGASIASAVCALSGLQNYRFGKSCSIPFPAPGWFPTTPLETIAGNRTLNLHTLVYLDIQQERYMRVAEAIELIEAMAERSGTPAPDLYVGIARAGSGRPCVAAGTGERLKSVDFGPPLHILIVPGDLHPMEREYLEMFAGL</sequence>
<keyword evidence="5" id="KW-0949">S-adenosyl-L-methionine</keyword>
<dbReference type="InterPro" id="IPR014776">
    <property type="entry name" value="4pyrrole_Mease_sub2"/>
</dbReference>
<evidence type="ECO:0000256" key="4">
    <source>
        <dbReference type="ARBA" id="ARBA00022679"/>
    </source>
</evidence>
<dbReference type="InterPro" id="IPR035996">
    <property type="entry name" value="4pyrrol_Methylase_sf"/>
</dbReference>
<proteinExistence type="inferred from homology"/>
<evidence type="ECO:0000259" key="6">
    <source>
        <dbReference type="Pfam" id="PF00590"/>
    </source>
</evidence>
<accession>A0A0W8FJG2</accession>
<dbReference type="InterPro" id="IPR004551">
    <property type="entry name" value="Dphthn_synthase"/>
</dbReference>
<name>A0A0W8FJG2_9ZZZZ</name>
<dbReference type="UniPathway" id="UPA00559"/>
<comment type="similarity">
    <text evidence="2">Belongs to the diphthine synthase family.</text>
</comment>
<dbReference type="NCBIfam" id="TIGR00522">
    <property type="entry name" value="dph5"/>
    <property type="match status" value="1"/>
</dbReference>
<dbReference type="PANTHER" id="PTHR10882:SF0">
    <property type="entry name" value="DIPHTHINE METHYL ESTER SYNTHASE"/>
    <property type="match status" value="1"/>
</dbReference>
<dbReference type="EC" id="2.1.1.98" evidence="7"/>
<keyword evidence="4 7" id="KW-0808">Transferase</keyword>
<dbReference type="Gene3D" id="3.40.1010.10">
    <property type="entry name" value="Cobalt-precorrin-4 Transmethylase, Domain 1"/>
    <property type="match status" value="1"/>
</dbReference>
<evidence type="ECO:0000256" key="1">
    <source>
        <dbReference type="ARBA" id="ARBA00005156"/>
    </source>
</evidence>
<dbReference type="InterPro" id="IPR014777">
    <property type="entry name" value="4pyrrole_Mease_sub1"/>
</dbReference>
<dbReference type="InterPro" id="IPR000878">
    <property type="entry name" value="4pyrrol_Mease"/>
</dbReference>
<comment type="caution">
    <text evidence="7">The sequence shown here is derived from an EMBL/GenBank/DDBJ whole genome shotgun (WGS) entry which is preliminary data.</text>
</comment>
<comment type="pathway">
    <text evidence="1">Protein modification; peptidyl-diphthamide biosynthesis.</text>
</comment>
<feature type="domain" description="Tetrapyrrole methylase" evidence="6">
    <location>
        <begin position="49"/>
        <end position="239"/>
    </location>
</feature>